<dbReference type="GO" id="GO:0016491">
    <property type="term" value="F:oxidoreductase activity"/>
    <property type="evidence" value="ECO:0007669"/>
    <property type="project" value="InterPro"/>
</dbReference>
<dbReference type="GO" id="GO:0042597">
    <property type="term" value="C:periplasmic space"/>
    <property type="evidence" value="ECO:0007669"/>
    <property type="project" value="UniProtKB-SubCell"/>
</dbReference>
<keyword evidence="6" id="KW-0676">Redox-active center</keyword>
<dbReference type="InterPro" id="IPR050824">
    <property type="entry name" value="Thiol_disulfide_DsbA"/>
</dbReference>
<comment type="caution">
    <text evidence="11">The sequence shown here is derived from an EMBL/GenBank/DDBJ whole genome shotgun (WGS) entry which is preliminary data.</text>
</comment>
<evidence type="ECO:0000256" key="7">
    <source>
        <dbReference type="PIRNR" id="PIRNR001488"/>
    </source>
</evidence>
<evidence type="ECO:0000313" key="12">
    <source>
        <dbReference type="Proteomes" id="UP000613768"/>
    </source>
</evidence>
<dbReference type="AlphaFoldDB" id="A0AAW3ZJK4"/>
<evidence type="ECO:0000256" key="9">
    <source>
        <dbReference type="SAM" id="SignalP"/>
    </source>
</evidence>
<evidence type="ECO:0000256" key="2">
    <source>
        <dbReference type="ARBA" id="ARBA00005791"/>
    </source>
</evidence>
<dbReference type="CDD" id="cd03019">
    <property type="entry name" value="DsbA_DsbA"/>
    <property type="match status" value="1"/>
</dbReference>
<sequence length="216" mass="23585">MFNRVLAFAALLAATACSNAETAAPSAAGIQEGRDYVVLPTPQPTSAPGKIEVVEVFGYWCIHCAHLDPTVTEWKKTSPDDVAFRYMPAVFSGGVDEFFARAFYTAETMGVLDKTHSDMFKAAAVDRKIKSPDDIVNFYAERGVDREAFQATMNSFAVNAKIARTKQTLPGYALEGTPGLIVNGKYRVLNSQGGWDKTMAVVDQLIEMERRSQKGG</sequence>
<dbReference type="PIRSF" id="PIRSF001488">
    <property type="entry name" value="Tdi_protein"/>
    <property type="match status" value="1"/>
</dbReference>
<proteinExistence type="inferred from homology"/>
<keyword evidence="5 7" id="KW-1015">Disulfide bond</keyword>
<dbReference type="Gene3D" id="3.40.30.10">
    <property type="entry name" value="Glutaredoxin"/>
    <property type="match status" value="1"/>
</dbReference>
<keyword evidence="4 7" id="KW-0574">Periplasm</keyword>
<dbReference type="InterPro" id="IPR001853">
    <property type="entry name" value="DSBA-like_thioredoxin_dom"/>
</dbReference>
<dbReference type="RefSeq" id="WP_192029040.1">
    <property type="nucleotide sequence ID" value="NZ_JACYTR010000011.1"/>
</dbReference>
<evidence type="ECO:0000313" key="11">
    <source>
        <dbReference type="EMBL" id="MBD8525694.1"/>
    </source>
</evidence>
<name>A0AAW3ZJK4_9GAMM</name>
<dbReference type="Pfam" id="PF01323">
    <property type="entry name" value="DSBA"/>
    <property type="match status" value="1"/>
</dbReference>
<evidence type="ECO:0000256" key="1">
    <source>
        <dbReference type="ARBA" id="ARBA00004418"/>
    </source>
</evidence>
<feature type="domain" description="Thioredoxin" evidence="10">
    <location>
        <begin position="17"/>
        <end position="158"/>
    </location>
</feature>
<dbReference type="InterPro" id="IPR023205">
    <property type="entry name" value="DsbA/DsbL"/>
</dbReference>
<feature type="signal peptide" evidence="9">
    <location>
        <begin position="1"/>
        <end position="20"/>
    </location>
</feature>
<dbReference type="Proteomes" id="UP000613768">
    <property type="component" value="Unassembled WGS sequence"/>
</dbReference>
<dbReference type="SUPFAM" id="SSF52833">
    <property type="entry name" value="Thioredoxin-like"/>
    <property type="match status" value="1"/>
</dbReference>
<evidence type="ECO:0000256" key="4">
    <source>
        <dbReference type="ARBA" id="ARBA00022764"/>
    </source>
</evidence>
<evidence type="ECO:0000259" key="10">
    <source>
        <dbReference type="PROSITE" id="PS51352"/>
    </source>
</evidence>
<feature type="disulfide bond" description="Redox-active" evidence="8">
    <location>
        <begin position="61"/>
        <end position="64"/>
    </location>
</feature>
<evidence type="ECO:0000256" key="3">
    <source>
        <dbReference type="ARBA" id="ARBA00022729"/>
    </source>
</evidence>
<comment type="similarity">
    <text evidence="2">Belongs to the thioredoxin family. DsbA subfamily.</text>
</comment>
<reference evidence="11 12" key="1">
    <citation type="submission" date="2020-09" db="EMBL/GenBank/DDBJ databases">
        <title>Pseudoxanthomonas sp. CAU 1598 isolated from sand of Yaerae Beach.</title>
        <authorList>
            <person name="Kim W."/>
        </authorList>
    </citation>
    <scope>NUCLEOTIDE SEQUENCE [LARGE SCALE GENOMIC DNA]</scope>
    <source>
        <strain evidence="11 12">CAU 1598</strain>
    </source>
</reference>
<organism evidence="11 12">
    <name type="scientific">Pseudomarimonas arenosa</name>
    <dbReference type="NCBI Taxonomy" id="2774145"/>
    <lineage>
        <taxon>Bacteria</taxon>
        <taxon>Pseudomonadati</taxon>
        <taxon>Pseudomonadota</taxon>
        <taxon>Gammaproteobacteria</taxon>
        <taxon>Lysobacterales</taxon>
        <taxon>Lysobacteraceae</taxon>
        <taxon>Pseudomarimonas</taxon>
    </lineage>
</organism>
<dbReference type="EMBL" id="JACYTR010000011">
    <property type="protein sequence ID" value="MBD8525694.1"/>
    <property type="molecule type" value="Genomic_DNA"/>
</dbReference>
<dbReference type="PROSITE" id="PS51352">
    <property type="entry name" value="THIOREDOXIN_2"/>
    <property type="match status" value="1"/>
</dbReference>
<dbReference type="PROSITE" id="PS51257">
    <property type="entry name" value="PROKAR_LIPOPROTEIN"/>
    <property type="match status" value="1"/>
</dbReference>
<keyword evidence="3 9" id="KW-0732">Signal</keyword>
<dbReference type="InterPro" id="IPR036249">
    <property type="entry name" value="Thioredoxin-like_sf"/>
</dbReference>
<evidence type="ECO:0000256" key="5">
    <source>
        <dbReference type="ARBA" id="ARBA00023157"/>
    </source>
</evidence>
<comment type="subcellular location">
    <subcellularLocation>
        <location evidence="1 7">Periplasm</location>
    </subcellularLocation>
</comment>
<protein>
    <recommendedName>
        <fullName evidence="7">Thiol:disulfide interchange protein</fullName>
    </recommendedName>
</protein>
<gene>
    <name evidence="11" type="ORF">IFO71_08055</name>
</gene>
<dbReference type="PANTHER" id="PTHR35891:SF2">
    <property type="entry name" value="THIOL:DISULFIDE INTERCHANGE PROTEIN DSBA"/>
    <property type="match status" value="1"/>
</dbReference>
<dbReference type="PANTHER" id="PTHR35891">
    <property type="entry name" value="THIOL:DISULFIDE INTERCHANGE PROTEIN DSBA"/>
    <property type="match status" value="1"/>
</dbReference>
<feature type="chain" id="PRO_5043464456" description="Thiol:disulfide interchange protein" evidence="9">
    <location>
        <begin position="21"/>
        <end position="216"/>
    </location>
</feature>
<keyword evidence="12" id="KW-1185">Reference proteome</keyword>
<evidence type="ECO:0000256" key="6">
    <source>
        <dbReference type="ARBA" id="ARBA00023284"/>
    </source>
</evidence>
<evidence type="ECO:0000256" key="8">
    <source>
        <dbReference type="PIRSR" id="PIRSR001488-1"/>
    </source>
</evidence>
<accession>A0AAW3ZJK4</accession>
<dbReference type="InterPro" id="IPR013766">
    <property type="entry name" value="Thioredoxin_domain"/>
</dbReference>